<evidence type="ECO:0000256" key="1">
    <source>
        <dbReference type="ARBA" id="ARBA00009179"/>
    </source>
</evidence>
<reference evidence="8 9" key="1">
    <citation type="journal article" date="2019" name="PLoS ONE">
        <title>Pup mortality in New Zealand sea lions (Phocarctos hookeri) at Enderby Island, Auckland Islands, 2013-18.</title>
        <authorList>
            <person name="Michael S.A."/>
            <person name="Hayman D.T.S."/>
            <person name="Gray R."/>
            <person name="Zhang J."/>
            <person name="Rogers L."/>
            <person name="Roe W.D."/>
        </authorList>
    </citation>
    <scope>NUCLEOTIDE SEQUENCE [LARGE SCALE GENOMIC DNA]</scope>
    <source>
        <strain evidence="8 9">SM868</strain>
    </source>
</reference>
<organism evidence="8 9">
    <name type="scientific">Psychrobacter sanguinis</name>
    <dbReference type="NCBI Taxonomy" id="861445"/>
    <lineage>
        <taxon>Bacteria</taxon>
        <taxon>Pseudomonadati</taxon>
        <taxon>Pseudomonadota</taxon>
        <taxon>Gammaproteobacteria</taxon>
        <taxon>Moraxellales</taxon>
        <taxon>Moraxellaceae</taxon>
        <taxon>Psychrobacter</taxon>
    </lineage>
</organism>
<dbReference type="RefSeq" id="WP_155587398.1">
    <property type="nucleotide sequence ID" value="NZ_WFKQ01000007.1"/>
</dbReference>
<dbReference type="AlphaFoldDB" id="A0A844M1Z2"/>
<dbReference type="InterPro" id="IPR005151">
    <property type="entry name" value="Tail-specific_protease"/>
</dbReference>
<evidence type="ECO:0000259" key="6">
    <source>
        <dbReference type="SMART" id="SM00228"/>
    </source>
</evidence>
<dbReference type="Gene3D" id="3.30.750.44">
    <property type="match status" value="1"/>
</dbReference>
<dbReference type="SUPFAM" id="SSF50156">
    <property type="entry name" value="PDZ domain-like"/>
    <property type="match status" value="1"/>
</dbReference>
<dbReference type="GO" id="GO:0004175">
    <property type="term" value="F:endopeptidase activity"/>
    <property type="evidence" value="ECO:0007669"/>
    <property type="project" value="TreeGrafter"/>
</dbReference>
<keyword evidence="9" id="KW-1185">Reference proteome</keyword>
<feature type="domain" description="Tail specific protease" evidence="7">
    <location>
        <begin position="284"/>
        <end position="470"/>
    </location>
</feature>
<dbReference type="Gene3D" id="3.90.226.10">
    <property type="entry name" value="2-enoyl-CoA Hydratase, Chain A, domain 1"/>
    <property type="match status" value="1"/>
</dbReference>
<dbReference type="Gene3D" id="2.30.42.10">
    <property type="match status" value="1"/>
</dbReference>
<keyword evidence="3 5" id="KW-0378">Hydrolase</keyword>
<accession>A0A844M1Z2</accession>
<dbReference type="Pfam" id="PF03572">
    <property type="entry name" value="Peptidase_S41"/>
    <property type="match status" value="1"/>
</dbReference>
<dbReference type="SUPFAM" id="SSF52096">
    <property type="entry name" value="ClpP/crotonase"/>
    <property type="match status" value="1"/>
</dbReference>
<evidence type="ECO:0000256" key="4">
    <source>
        <dbReference type="ARBA" id="ARBA00022825"/>
    </source>
</evidence>
<comment type="similarity">
    <text evidence="1 5">Belongs to the peptidase S41A family.</text>
</comment>
<dbReference type="Pfam" id="PF00595">
    <property type="entry name" value="PDZ"/>
    <property type="match status" value="1"/>
</dbReference>
<dbReference type="SMART" id="SM00228">
    <property type="entry name" value="PDZ"/>
    <property type="match status" value="1"/>
</dbReference>
<sequence>MMSVEPSECRARTPHQGVLAIKAVIYSSVLATALALSGCATVGVGSDNDIATSSNRSSLSTPAKSGTEAAVKLGNLAQSAQQTQALCGQECDDIDAVAHPEDISDGVSDDDIDAQPVLDDVELDEEMDDNEQHRLGVEHVPLNAISPQVIQTFVEVIDVIRHDYVRPVNDETLFQQAISGMLERLDKHAEYLTPENYEHLRSFTDGEIGQVGLSVKYDAAIKNWVITKVEAQSSAKEAGIAIGDKLLRIKNADLTSDMSEQDIQQLLSGIAGSQVQITVSGQQGPRRNMLLQRNLASDNELGVTVQDSIAVIRLPVFQNGSKDQLIKALKQTGVPITGVVLDVRNNPGGVLSSAIDIVSLFMSDAGLIQVRNRTNHSQLIKSNGTPYLADLPVVVLQNRYSASAAEVLASSFKSNKRAKIVGEQSFGKGTVQEVVPLEAGGALKLTVAEYRSAKGELIDGVGVKPDVVLPHDGQDWQQQAVNLLLSQDRPLGIKFDDKLNGISITNDY</sequence>
<dbReference type="GO" id="GO:0030288">
    <property type="term" value="C:outer membrane-bounded periplasmic space"/>
    <property type="evidence" value="ECO:0007669"/>
    <property type="project" value="TreeGrafter"/>
</dbReference>
<dbReference type="CDD" id="cd07560">
    <property type="entry name" value="Peptidase_S41_CPP"/>
    <property type="match status" value="1"/>
</dbReference>
<evidence type="ECO:0000256" key="2">
    <source>
        <dbReference type="ARBA" id="ARBA00022670"/>
    </source>
</evidence>
<dbReference type="InterPro" id="IPR001478">
    <property type="entry name" value="PDZ"/>
</dbReference>
<evidence type="ECO:0000313" key="9">
    <source>
        <dbReference type="Proteomes" id="UP000442109"/>
    </source>
</evidence>
<keyword evidence="4 5" id="KW-0720">Serine protease</keyword>
<comment type="caution">
    <text evidence="8">The sequence shown here is derived from an EMBL/GenBank/DDBJ whole genome shotgun (WGS) entry which is preliminary data.</text>
</comment>
<keyword evidence="2 5" id="KW-0645">Protease</keyword>
<dbReference type="GO" id="GO:0006508">
    <property type="term" value="P:proteolysis"/>
    <property type="evidence" value="ECO:0007669"/>
    <property type="project" value="UniProtKB-KW"/>
</dbReference>
<dbReference type="InterPro" id="IPR029045">
    <property type="entry name" value="ClpP/crotonase-like_dom_sf"/>
</dbReference>
<feature type="domain" description="PDZ" evidence="6">
    <location>
        <begin position="209"/>
        <end position="283"/>
    </location>
</feature>
<dbReference type="OrthoDB" id="9812068at2"/>
<dbReference type="GO" id="GO:0008236">
    <property type="term" value="F:serine-type peptidase activity"/>
    <property type="evidence" value="ECO:0007669"/>
    <property type="project" value="UniProtKB-KW"/>
</dbReference>
<protein>
    <submittedName>
        <fullName evidence="8">S41 family peptidase</fullName>
    </submittedName>
</protein>
<dbReference type="InterPro" id="IPR036034">
    <property type="entry name" value="PDZ_sf"/>
</dbReference>
<evidence type="ECO:0000313" key="8">
    <source>
        <dbReference type="EMBL" id="MUG32823.1"/>
    </source>
</evidence>
<dbReference type="PANTHER" id="PTHR32060">
    <property type="entry name" value="TAIL-SPECIFIC PROTEASE"/>
    <property type="match status" value="1"/>
</dbReference>
<dbReference type="NCBIfam" id="TIGR00225">
    <property type="entry name" value="prc"/>
    <property type="match status" value="1"/>
</dbReference>
<gene>
    <name evidence="8" type="ORF">GB996_08425</name>
</gene>
<evidence type="ECO:0000256" key="5">
    <source>
        <dbReference type="RuleBase" id="RU004404"/>
    </source>
</evidence>
<evidence type="ECO:0000259" key="7">
    <source>
        <dbReference type="SMART" id="SM00245"/>
    </source>
</evidence>
<proteinExistence type="inferred from homology"/>
<name>A0A844M1Z2_9GAMM</name>
<dbReference type="Proteomes" id="UP000442109">
    <property type="component" value="Unassembled WGS sequence"/>
</dbReference>
<dbReference type="EMBL" id="WFKQ01000007">
    <property type="protein sequence ID" value="MUG32823.1"/>
    <property type="molecule type" value="Genomic_DNA"/>
</dbReference>
<dbReference type="GO" id="GO:0007165">
    <property type="term" value="P:signal transduction"/>
    <property type="evidence" value="ECO:0007669"/>
    <property type="project" value="TreeGrafter"/>
</dbReference>
<dbReference type="PANTHER" id="PTHR32060:SF30">
    <property type="entry name" value="CARBOXY-TERMINAL PROCESSING PROTEASE CTPA"/>
    <property type="match status" value="1"/>
</dbReference>
<evidence type="ECO:0000256" key="3">
    <source>
        <dbReference type="ARBA" id="ARBA00022801"/>
    </source>
</evidence>
<dbReference type="InterPro" id="IPR004447">
    <property type="entry name" value="Peptidase_S41A"/>
</dbReference>
<dbReference type="SMART" id="SM00245">
    <property type="entry name" value="TSPc"/>
    <property type="match status" value="1"/>
</dbReference>